<accession>A0A1M6JKW7</accession>
<gene>
    <name evidence="2" type="ORF">SAMN02744037_00124</name>
</gene>
<keyword evidence="1" id="KW-0812">Transmembrane</keyword>
<proteinExistence type="predicted"/>
<protein>
    <submittedName>
        <fullName evidence="2">Uncharacterized protein</fullName>
    </submittedName>
</protein>
<evidence type="ECO:0000313" key="2">
    <source>
        <dbReference type="EMBL" id="SHJ47330.1"/>
    </source>
</evidence>
<dbReference type="RefSeq" id="WP_072886477.1">
    <property type="nucleotide sequence ID" value="NZ_FRAE01000005.1"/>
</dbReference>
<evidence type="ECO:0000313" key="3">
    <source>
        <dbReference type="Proteomes" id="UP000242497"/>
    </source>
</evidence>
<keyword evidence="1" id="KW-1133">Transmembrane helix</keyword>
<sequence>MFKIPIVIAILLIIFFLIFGKFLFNLLGIVFICFLFIILIFLISRFIKEKEIKFSKDDIDKYINISMKHIYKIKNYIKEKSIKVNKATVNGNGLGDYEENVKKYYSLVDKRVKREFGYDYIIYSNSYTKSIGEYNKNDWNYNIFSIKYNLRKYKRSYKIVDSIFITLHKYNTLNMKDVLNIVEEFLPKDHIKIDTTKEIYEEHTENTSYKIKYTISYKSNLIKNNKGVIKVVIFKIKAPLIHNKEDSVEYKEQFISAKIF</sequence>
<organism evidence="2 3">
    <name type="scientific">Tepidibacter formicigenes DSM 15518</name>
    <dbReference type="NCBI Taxonomy" id="1123349"/>
    <lineage>
        <taxon>Bacteria</taxon>
        <taxon>Bacillati</taxon>
        <taxon>Bacillota</taxon>
        <taxon>Clostridia</taxon>
        <taxon>Peptostreptococcales</taxon>
        <taxon>Peptostreptococcaceae</taxon>
        <taxon>Tepidibacter</taxon>
    </lineage>
</organism>
<feature type="transmembrane region" description="Helical" evidence="1">
    <location>
        <begin position="7"/>
        <end position="23"/>
    </location>
</feature>
<name>A0A1M6JKW7_9FIRM</name>
<dbReference type="Proteomes" id="UP000242497">
    <property type="component" value="Unassembled WGS sequence"/>
</dbReference>
<keyword evidence="3" id="KW-1185">Reference proteome</keyword>
<keyword evidence="1" id="KW-0472">Membrane</keyword>
<dbReference type="EMBL" id="FRAE01000005">
    <property type="protein sequence ID" value="SHJ47330.1"/>
    <property type="molecule type" value="Genomic_DNA"/>
</dbReference>
<reference evidence="3" key="1">
    <citation type="submission" date="2016-11" db="EMBL/GenBank/DDBJ databases">
        <authorList>
            <person name="Varghese N."/>
            <person name="Submissions S."/>
        </authorList>
    </citation>
    <scope>NUCLEOTIDE SEQUENCE [LARGE SCALE GENOMIC DNA]</scope>
    <source>
        <strain evidence="3">DSM 15518</strain>
    </source>
</reference>
<dbReference type="OrthoDB" id="9842568at2"/>
<evidence type="ECO:0000256" key="1">
    <source>
        <dbReference type="SAM" id="Phobius"/>
    </source>
</evidence>
<dbReference type="AlphaFoldDB" id="A0A1M6JKW7"/>
<feature type="transmembrane region" description="Helical" evidence="1">
    <location>
        <begin position="29"/>
        <end position="47"/>
    </location>
</feature>
<dbReference type="STRING" id="1123349.SAMN02744037_00124"/>